<name>A0ACC8XDA4_9FIRM</name>
<evidence type="ECO:0000313" key="1">
    <source>
        <dbReference type="EMBL" id="ONI40881.1"/>
    </source>
</evidence>
<dbReference type="Proteomes" id="UP000188605">
    <property type="component" value="Unassembled WGS sequence"/>
</dbReference>
<sequence length="141" mass="15521">MIIVHAISAFLATTAFSIIFNVNRKHLLVCGIIGSVGWTAYIILSKYFMFSEVSSNFIASLLVSIMSYILSKIRFAPITVFLISGVIPLVPGIGLYKTMYFLLFEEYILALKQALVTFQVSGVIAVSISIVTMIPFALKKA</sequence>
<protein>
    <submittedName>
        <fullName evidence="1">Uncharacterized protein</fullName>
    </submittedName>
</protein>
<proteinExistence type="predicted"/>
<keyword evidence="2" id="KW-1185">Reference proteome</keyword>
<dbReference type="EMBL" id="LJDB01000044">
    <property type="protein sequence ID" value="ONI40881.1"/>
    <property type="molecule type" value="Genomic_DNA"/>
</dbReference>
<evidence type="ECO:0000313" key="2">
    <source>
        <dbReference type="Proteomes" id="UP000188605"/>
    </source>
</evidence>
<comment type="caution">
    <text evidence="1">The sequence shown here is derived from an EMBL/GenBank/DDBJ whole genome shotgun (WGS) entry which is preliminary data.</text>
</comment>
<accession>A0ACC8XDA4</accession>
<reference evidence="1" key="1">
    <citation type="submission" date="2016-08" db="EMBL/GenBank/DDBJ databases">
        <authorList>
            <person name="Ngugi D.K."/>
            <person name="Miyake S."/>
            <person name="Stingl U."/>
        </authorList>
    </citation>
    <scope>NUCLEOTIDE SEQUENCE</scope>
    <source>
        <strain evidence="1">SCG-B11WGA-EpuloA1</strain>
    </source>
</reference>
<organism evidence="1 2">
    <name type="scientific">Candidatus Epulonipiscium fishelsonii</name>
    <dbReference type="NCBI Taxonomy" id="77094"/>
    <lineage>
        <taxon>Bacteria</taxon>
        <taxon>Bacillati</taxon>
        <taxon>Bacillota</taxon>
        <taxon>Clostridia</taxon>
        <taxon>Lachnospirales</taxon>
        <taxon>Lachnospiraceae</taxon>
        <taxon>Candidatus Epulonipiscium</taxon>
    </lineage>
</organism>
<gene>
    <name evidence="1" type="ORF">AN396_00815</name>
</gene>